<dbReference type="GO" id="GO:0016887">
    <property type="term" value="F:ATP hydrolysis activity"/>
    <property type="evidence" value="ECO:0007669"/>
    <property type="project" value="InterPro"/>
</dbReference>
<reference evidence="4 5" key="1">
    <citation type="journal article" date="2010" name="Proc. Natl. Acad. Sci. U.S.A.">
        <title>Genome analysis of Bifidobacterium bifidum PRL2010 reveals metabolic pathways for host-derived glycan foraging.</title>
        <authorList>
            <person name="Turroni F."/>
            <person name="Bottacini F."/>
            <person name="Foroni E."/>
            <person name="Mulder I."/>
            <person name="Kim J.H."/>
            <person name="Zomer A."/>
            <person name="Sanchez B."/>
            <person name="Bidossi A."/>
            <person name="Ferrarini A."/>
            <person name="Giubellini V."/>
            <person name="Delledonne M."/>
            <person name="Henrissat B."/>
            <person name="Coutinho P."/>
            <person name="Oggioni M."/>
            <person name="Fitzgerald G.F."/>
            <person name="Mills D."/>
            <person name="Margolles A."/>
            <person name="Kelly D."/>
            <person name="van Sinderen D."/>
            <person name="Ventura M."/>
        </authorList>
    </citation>
    <scope>NUCLEOTIDE SEQUENCE [LARGE SCALE GENOMIC DNA]</scope>
    <source>
        <strain evidence="4 5">PRL2010</strain>
    </source>
</reference>
<dbReference type="PANTHER" id="PTHR43335">
    <property type="entry name" value="ABC TRANSPORTER, ATP-BINDING PROTEIN"/>
    <property type="match status" value="1"/>
</dbReference>
<dbReference type="PATRIC" id="fig|702459.3.peg.1736"/>
<dbReference type="EC" id="3.6.3.31" evidence="4"/>
<evidence type="ECO:0000313" key="4">
    <source>
        <dbReference type="EMBL" id="ADP36701.1"/>
    </source>
</evidence>
<proteinExistence type="inferred from homology"/>
<dbReference type="PANTHER" id="PTHR43335:SF4">
    <property type="entry name" value="ABC TRANSPORTER, ATP-BINDING PROTEIN"/>
    <property type="match status" value="1"/>
</dbReference>
<dbReference type="Pfam" id="PF00005">
    <property type="entry name" value="ABC_tran"/>
    <property type="match status" value="1"/>
</dbReference>
<protein>
    <submittedName>
        <fullName evidence="4">TP-binding protein of ABC transporter system</fullName>
        <ecNumber evidence="4">3.6.3.31</ecNumber>
    </submittedName>
</protein>
<organism evidence="4 5">
    <name type="scientific">Bifidobacterium bifidum (strain PRL2010)</name>
    <dbReference type="NCBI Taxonomy" id="702459"/>
    <lineage>
        <taxon>Bacteria</taxon>
        <taxon>Bacillati</taxon>
        <taxon>Actinomycetota</taxon>
        <taxon>Actinomycetes</taxon>
        <taxon>Bifidobacteriales</taxon>
        <taxon>Bifidobacteriaceae</taxon>
        <taxon>Bifidobacterium</taxon>
    </lineage>
</organism>
<evidence type="ECO:0000259" key="3">
    <source>
        <dbReference type="Pfam" id="PF00005"/>
    </source>
</evidence>
<evidence type="ECO:0000313" key="5">
    <source>
        <dbReference type="Proteomes" id="UP000002312"/>
    </source>
</evidence>
<dbReference type="HOGENOM" id="CLU_1977266_0_0_11"/>
<dbReference type="KEGG" id="bbp:BBPR_1679"/>
<dbReference type="OrthoDB" id="9804819at2"/>
<dbReference type="SUPFAM" id="SSF52540">
    <property type="entry name" value="P-loop containing nucleoside triphosphate hydrolases"/>
    <property type="match status" value="1"/>
</dbReference>
<dbReference type="Gene3D" id="3.40.50.300">
    <property type="entry name" value="P-loop containing nucleotide triphosphate hydrolases"/>
    <property type="match status" value="1"/>
</dbReference>
<dbReference type="GO" id="GO:0005524">
    <property type="term" value="F:ATP binding"/>
    <property type="evidence" value="ECO:0007669"/>
    <property type="project" value="InterPro"/>
</dbReference>
<sequence>MLDNASFTAEDDKVTGFLGSNGAGKSTTMRAALGLATPNAGRALVDGVPFVKTPSPMTAVGAVLDAKSAHKGRSAYTHLRGLALTNGIPRSRVDEVIEFTGLASVEKRNAGAFSPGRAVRCC</sequence>
<comment type="similarity">
    <text evidence="1">Belongs to the ABC transporter superfamily.</text>
</comment>
<keyword evidence="4" id="KW-0378">Hydrolase</keyword>
<dbReference type="InterPro" id="IPR027417">
    <property type="entry name" value="P-loop_NTPase"/>
</dbReference>
<feature type="domain" description="ABC transporter" evidence="3">
    <location>
        <begin position="2"/>
        <end position="121"/>
    </location>
</feature>
<dbReference type="EMBL" id="CP001840">
    <property type="protein sequence ID" value="ADP36701.1"/>
    <property type="molecule type" value="Genomic_DNA"/>
</dbReference>
<dbReference type="Proteomes" id="UP000002312">
    <property type="component" value="Chromosome"/>
</dbReference>
<name>A0A0H3ECF9_BIFBP</name>
<dbReference type="InterPro" id="IPR003439">
    <property type="entry name" value="ABC_transporter-like_ATP-bd"/>
</dbReference>
<gene>
    <name evidence="4" type="ordered locus">BBPR_1679</name>
</gene>
<evidence type="ECO:0000256" key="2">
    <source>
        <dbReference type="ARBA" id="ARBA00022448"/>
    </source>
</evidence>
<accession>A0A0H3ECF9</accession>
<dbReference type="eggNOG" id="COG1131">
    <property type="taxonomic scope" value="Bacteria"/>
</dbReference>
<dbReference type="AlphaFoldDB" id="A0A0H3ECF9"/>
<keyword evidence="2" id="KW-0813">Transport</keyword>
<evidence type="ECO:0000256" key="1">
    <source>
        <dbReference type="ARBA" id="ARBA00005417"/>
    </source>
</evidence>